<reference evidence="1 2" key="1">
    <citation type="submission" date="2017-11" db="EMBL/GenBank/DDBJ databases">
        <title>De-novo sequencing of pomegranate (Punica granatum L.) genome.</title>
        <authorList>
            <person name="Akparov Z."/>
            <person name="Amiraslanov A."/>
            <person name="Hajiyeva S."/>
            <person name="Abbasov M."/>
            <person name="Kaur K."/>
            <person name="Hamwieh A."/>
            <person name="Solovyev V."/>
            <person name="Salamov A."/>
            <person name="Braich B."/>
            <person name="Kosarev P."/>
            <person name="Mahmoud A."/>
            <person name="Hajiyev E."/>
            <person name="Babayeva S."/>
            <person name="Izzatullayeva V."/>
            <person name="Mammadov A."/>
            <person name="Mammadov A."/>
            <person name="Sharifova S."/>
            <person name="Ojaghi J."/>
            <person name="Eynullazada K."/>
            <person name="Bayramov B."/>
            <person name="Abdulazimova A."/>
            <person name="Shahmuradov I."/>
        </authorList>
    </citation>
    <scope>NUCLEOTIDE SEQUENCE [LARGE SCALE GENOMIC DNA]</scope>
    <source>
        <strain evidence="2">cv. AG2017</strain>
        <tissue evidence="1">Leaf</tissue>
    </source>
</reference>
<sequence length="203" mass="22532">MLTMSTDELQSLLVGHEERRLYVVAQNSQINTPSPAPLSRILRSAPAEIHYISGRGNQGSHRNGGGVGEKMVIEGGFYPNPVSGRQGEGFRSDGQKIQSFGSTVIPVRVKYMRVRFTTPRFLAGPFSNRPNFIARGPALFTNPSFSPTQNFGSRPMVLYQLCNSPVVLHLFVSFLVLKLTWPTVPLRDFMTSTGTWTQVQLTM</sequence>
<gene>
    <name evidence="1" type="ORF">CRG98_026752</name>
</gene>
<dbReference type="EMBL" id="PGOL01001890">
    <property type="protein sequence ID" value="PKI52921.1"/>
    <property type="molecule type" value="Genomic_DNA"/>
</dbReference>
<dbReference type="AlphaFoldDB" id="A0A2I0J9I9"/>
<evidence type="ECO:0000313" key="1">
    <source>
        <dbReference type="EMBL" id="PKI52921.1"/>
    </source>
</evidence>
<name>A0A2I0J9I9_PUNGR</name>
<keyword evidence="2" id="KW-1185">Reference proteome</keyword>
<organism evidence="1 2">
    <name type="scientific">Punica granatum</name>
    <name type="common">Pomegranate</name>
    <dbReference type="NCBI Taxonomy" id="22663"/>
    <lineage>
        <taxon>Eukaryota</taxon>
        <taxon>Viridiplantae</taxon>
        <taxon>Streptophyta</taxon>
        <taxon>Embryophyta</taxon>
        <taxon>Tracheophyta</taxon>
        <taxon>Spermatophyta</taxon>
        <taxon>Magnoliopsida</taxon>
        <taxon>eudicotyledons</taxon>
        <taxon>Gunneridae</taxon>
        <taxon>Pentapetalae</taxon>
        <taxon>rosids</taxon>
        <taxon>malvids</taxon>
        <taxon>Myrtales</taxon>
        <taxon>Lythraceae</taxon>
        <taxon>Punica</taxon>
    </lineage>
</organism>
<accession>A0A2I0J9I9</accession>
<comment type="caution">
    <text evidence="1">The sequence shown here is derived from an EMBL/GenBank/DDBJ whole genome shotgun (WGS) entry which is preliminary data.</text>
</comment>
<evidence type="ECO:0000313" key="2">
    <source>
        <dbReference type="Proteomes" id="UP000233551"/>
    </source>
</evidence>
<protein>
    <submittedName>
        <fullName evidence="1">Uncharacterized protein</fullName>
    </submittedName>
</protein>
<proteinExistence type="predicted"/>
<dbReference type="Proteomes" id="UP000233551">
    <property type="component" value="Unassembled WGS sequence"/>
</dbReference>